<gene>
    <name evidence="2" type="ORF">ACFOFO_08830</name>
</gene>
<dbReference type="EMBL" id="JBHRTP010000024">
    <property type="protein sequence ID" value="MFC3108062.1"/>
    <property type="molecule type" value="Genomic_DNA"/>
</dbReference>
<comment type="caution">
    <text evidence="2">The sequence shown here is derived from an EMBL/GenBank/DDBJ whole genome shotgun (WGS) entry which is preliminary data.</text>
</comment>
<feature type="chain" id="PRO_5046948950" description="Lysozyme inhibitor LprI N-terminal domain-containing protein" evidence="1">
    <location>
        <begin position="27"/>
        <end position="168"/>
    </location>
</feature>
<reference evidence="3" key="1">
    <citation type="journal article" date="2019" name="Int. J. Syst. Evol. Microbiol.">
        <title>The Global Catalogue of Microorganisms (GCM) 10K type strain sequencing project: providing services to taxonomists for standard genome sequencing and annotation.</title>
        <authorList>
            <consortium name="The Broad Institute Genomics Platform"/>
            <consortium name="The Broad Institute Genome Sequencing Center for Infectious Disease"/>
            <person name="Wu L."/>
            <person name="Ma J."/>
        </authorList>
    </citation>
    <scope>NUCLEOTIDE SEQUENCE [LARGE SCALE GENOMIC DNA]</scope>
    <source>
        <strain evidence="3">KCTC 42986</strain>
    </source>
</reference>
<feature type="signal peptide" evidence="1">
    <location>
        <begin position="1"/>
        <end position="26"/>
    </location>
</feature>
<keyword evidence="1" id="KW-0732">Signal</keyword>
<dbReference type="RefSeq" id="WP_390325784.1">
    <property type="nucleotide sequence ID" value="NZ_JBHRTP010000024.1"/>
</dbReference>
<protein>
    <recommendedName>
        <fullName evidence="4">Lysozyme inhibitor LprI N-terminal domain-containing protein</fullName>
    </recommendedName>
</protein>
<organism evidence="2 3">
    <name type="scientific">Undibacterium arcticum</name>
    <dbReference type="NCBI Taxonomy" id="1762892"/>
    <lineage>
        <taxon>Bacteria</taxon>
        <taxon>Pseudomonadati</taxon>
        <taxon>Pseudomonadota</taxon>
        <taxon>Betaproteobacteria</taxon>
        <taxon>Burkholderiales</taxon>
        <taxon>Oxalobacteraceae</taxon>
        <taxon>Undibacterium</taxon>
    </lineage>
</organism>
<proteinExistence type="predicted"/>
<evidence type="ECO:0000313" key="3">
    <source>
        <dbReference type="Proteomes" id="UP001595530"/>
    </source>
</evidence>
<name>A0ABV7F2J5_9BURK</name>
<sequence length="168" mass="18267">MKPISLAQRLLMLSFPILAGGFSAHAATLPERTKMSLIGAAAASAQQRCYEFMHEDADEYVSCIDALDNAVGARSANASYRRLGINYFGWVGANNSARLSLPGAEAAAQHYLPRFRKQQRQLGIADAALCPSVAGDCRTRLAQIKAMELEISQLAASRRVLTKQANRR</sequence>
<dbReference type="Proteomes" id="UP001595530">
    <property type="component" value="Unassembled WGS sequence"/>
</dbReference>
<evidence type="ECO:0008006" key="4">
    <source>
        <dbReference type="Google" id="ProtNLM"/>
    </source>
</evidence>
<evidence type="ECO:0000256" key="1">
    <source>
        <dbReference type="SAM" id="SignalP"/>
    </source>
</evidence>
<keyword evidence="3" id="KW-1185">Reference proteome</keyword>
<accession>A0ABV7F2J5</accession>
<evidence type="ECO:0000313" key="2">
    <source>
        <dbReference type="EMBL" id="MFC3108062.1"/>
    </source>
</evidence>